<dbReference type="EMBL" id="CALNXJ010000116">
    <property type="protein sequence ID" value="CAH3165389.1"/>
    <property type="molecule type" value="Genomic_DNA"/>
</dbReference>
<accession>A0AAU9Y2H4</accession>
<dbReference type="AlphaFoldDB" id="A0AAU9Y2H4"/>
<dbReference type="PANTHER" id="PTHR34615:SF1">
    <property type="entry name" value="PX DOMAIN-CONTAINING PROTEIN"/>
    <property type="match status" value="1"/>
</dbReference>
<dbReference type="PANTHER" id="PTHR34615">
    <property type="entry name" value="PX DOMAIN-CONTAINING PROTEIN"/>
    <property type="match status" value="1"/>
</dbReference>
<comment type="caution">
    <text evidence="1">The sequence shown here is derived from an EMBL/GenBank/DDBJ whole genome shotgun (WGS) entry which is preliminary data.</text>
</comment>
<dbReference type="Proteomes" id="UP001159428">
    <property type="component" value="Unassembled WGS sequence"/>
</dbReference>
<name>A0AAU9Y2H4_9CNID</name>
<organism evidence="1 2">
    <name type="scientific">Pocillopora meandrina</name>
    <dbReference type="NCBI Taxonomy" id="46732"/>
    <lineage>
        <taxon>Eukaryota</taxon>
        <taxon>Metazoa</taxon>
        <taxon>Cnidaria</taxon>
        <taxon>Anthozoa</taxon>
        <taxon>Hexacorallia</taxon>
        <taxon>Scleractinia</taxon>
        <taxon>Astrocoeniina</taxon>
        <taxon>Pocilloporidae</taxon>
        <taxon>Pocillopora</taxon>
    </lineage>
</organism>
<evidence type="ECO:0000313" key="2">
    <source>
        <dbReference type="Proteomes" id="UP001159428"/>
    </source>
</evidence>
<evidence type="ECO:0000313" key="1">
    <source>
        <dbReference type="EMBL" id="CAH3165389.1"/>
    </source>
</evidence>
<protein>
    <submittedName>
        <fullName evidence="1">Uncharacterized protein</fullName>
    </submittedName>
</protein>
<sequence>MNKFKTCREILLLSYADNNISDEEFVPSHDCYRSKNPDLGYQSYHDIFDPENMNSVDCKADLRVEKADLPRLEDALHIPAVFHCKQRRLCDGLEGLYLLLRRTSYPCRFRDMIQRFPRPVSVLSLITN</sequence>
<proteinExistence type="predicted"/>
<keyword evidence="2" id="KW-1185">Reference proteome</keyword>
<gene>
    <name evidence="1" type="ORF">PMEA_00003440</name>
</gene>
<reference evidence="1 2" key="1">
    <citation type="submission" date="2022-05" db="EMBL/GenBank/DDBJ databases">
        <authorList>
            <consortium name="Genoscope - CEA"/>
            <person name="William W."/>
        </authorList>
    </citation>
    <scope>NUCLEOTIDE SEQUENCE [LARGE SCALE GENOMIC DNA]</scope>
</reference>